<feature type="region of interest" description="Disordered" evidence="3">
    <location>
        <begin position="77"/>
        <end position="133"/>
    </location>
</feature>
<comment type="similarity">
    <text evidence="1">Belongs to the UPF0547 family.</text>
</comment>
<dbReference type="InterPro" id="IPR018886">
    <property type="entry name" value="UPF0547"/>
</dbReference>
<dbReference type="GeneID" id="100374696"/>
<feature type="domain" description="UPF0547" evidence="4">
    <location>
        <begin position="5"/>
        <end position="28"/>
    </location>
</feature>
<dbReference type="InterPro" id="IPR040246">
    <property type="entry name" value="C16orf87-like"/>
</dbReference>
<evidence type="ECO:0000259" key="4">
    <source>
        <dbReference type="Pfam" id="PF10571"/>
    </source>
</evidence>
<evidence type="ECO:0000256" key="3">
    <source>
        <dbReference type="SAM" id="MobiDB-lite"/>
    </source>
</evidence>
<proteinExistence type="inferred from homology"/>
<protein>
    <submittedName>
        <fullName evidence="6">UPF0547 protein C16orf87 homolog isoform X1</fullName>
    </submittedName>
</protein>
<keyword evidence="2" id="KW-0175">Coiled coil</keyword>
<dbReference type="RefSeq" id="XP_002739143.1">
    <property type="nucleotide sequence ID" value="XM_002739097.2"/>
</dbReference>
<gene>
    <name evidence="6" type="primary">LOC100374696</name>
</gene>
<dbReference type="Pfam" id="PF10571">
    <property type="entry name" value="UPF0547"/>
    <property type="match status" value="1"/>
</dbReference>
<sequence length="162" mass="17921">MMVHKQCPNCGTQIPVACKSCPCGHTFSRKIPNPPPPPEQTDVKRRRTERVKRERPDYYSASEIENHIKRINKYEASVAAAASASTSSSSSKDKESSADGGPPVKRRKPGRPKGSVNKPKDGSEREDDAFANISTEKELVYSVVLAEINRKIQSQWRGPLTS</sequence>
<evidence type="ECO:0000256" key="1">
    <source>
        <dbReference type="ARBA" id="ARBA00008336"/>
    </source>
</evidence>
<keyword evidence="5" id="KW-1185">Reference proteome</keyword>
<dbReference type="PANTHER" id="PTHR31101">
    <property type="entry name" value="UPF0547 PROTEIN C16ORF87"/>
    <property type="match status" value="1"/>
</dbReference>
<name>A0ABM0GWX2_SACKO</name>
<feature type="region of interest" description="Disordered" evidence="3">
    <location>
        <begin position="26"/>
        <end position="60"/>
    </location>
</feature>
<evidence type="ECO:0000313" key="6">
    <source>
        <dbReference type="RefSeq" id="XP_002739143.1"/>
    </source>
</evidence>
<evidence type="ECO:0000313" key="5">
    <source>
        <dbReference type="Proteomes" id="UP000694865"/>
    </source>
</evidence>
<dbReference type="Proteomes" id="UP000694865">
    <property type="component" value="Unplaced"/>
</dbReference>
<accession>A0ABM0GWX2</accession>
<organism evidence="5 6">
    <name type="scientific">Saccoglossus kowalevskii</name>
    <name type="common">Acorn worm</name>
    <dbReference type="NCBI Taxonomy" id="10224"/>
    <lineage>
        <taxon>Eukaryota</taxon>
        <taxon>Metazoa</taxon>
        <taxon>Hemichordata</taxon>
        <taxon>Enteropneusta</taxon>
        <taxon>Harrimaniidae</taxon>
        <taxon>Saccoglossus</taxon>
    </lineage>
</organism>
<evidence type="ECO:0000256" key="2">
    <source>
        <dbReference type="ARBA" id="ARBA00023054"/>
    </source>
</evidence>
<reference evidence="6" key="1">
    <citation type="submission" date="2025-08" db="UniProtKB">
        <authorList>
            <consortium name="RefSeq"/>
        </authorList>
    </citation>
    <scope>IDENTIFICATION</scope>
    <source>
        <tissue evidence="6">Testes</tissue>
    </source>
</reference>
<feature type="compositionally biased region" description="Low complexity" evidence="3">
    <location>
        <begin position="77"/>
        <end position="90"/>
    </location>
</feature>